<feature type="compositionally biased region" description="Pro residues" evidence="1">
    <location>
        <begin position="18"/>
        <end position="28"/>
    </location>
</feature>
<organism evidence="3 4">
    <name type="scientific">[Mycobacterium] kokjensenii</name>
    <dbReference type="NCBI Taxonomy" id="3064287"/>
    <lineage>
        <taxon>Bacteria</taxon>
        <taxon>Bacillati</taxon>
        <taxon>Actinomycetota</taxon>
        <taxon>Actinomycetes</taxon>
        <taxon>Mycobacteriales</taxon>
        <taxon>Mycobacteriaceae</taxon>
        <taxon>Mycolicibacter</taxon>
    </lineage>
</organism>
<keyword evidence="4" id="KW-1185">Reference proteome</keyword>
<dbReference type="InterPro" id="IPR011042">
    <property type="entry name" value="6-blade_b-propeller_TolB-like"/>
</dbReference>
<proteinExistence type="predicted"/>
<dbReference type="EMBL" id="OY726394">
    <property type="protein sequence ID" value="CAJ1502270.1"/>
    <property type="molecule type" value="Genomic_DNA"/>
</dbReference>
<evidence type="ECO:0000259" key="2">
    <source>
        <dbReference type="Pfam" id="PF08450"/>
    </source>
</evidence>
<feature type="compositionally biased region" description="Pro residues" evidence="1">
    <location>
        <begin position="1"/>
        <end position="10"/>
    </location>
</feature>
<dbReference type="InterPro" id="IPR013658">
    <property type="entry name" value="SGL"/>
</dbReference>
<dbReference type="RefSeq" id="WP_308473625.1">
    <property type="nucleotide sequence ID" value="NZ_OY726394.1"/>
</dbReference>
<evidence type="ECO:0000256" key="1">
    <source>
        <dbReference type="SAM" id="MobiDB-lite"/>
    </source>
</evidence>
<accession>A0ABN9NBJ8</accession>
<dbReference type="SUPFAM" id="SSF63829">
    <property type="entry name" value="Calcium-dependent phosphotriesterase"/>
    <property type="match status" value="1"/>
</dbReference>
<reference evidence="3 4" key="1">
    <citation type="submission" date="2023-08" db="EMBL/GenBank/DDBJ databases">
        <authorList>
            <person name="Folkvardsen B D."/>
            <person name="Norman A."/>
        </authorList>
    </citation>
    <scope>NUCLEOTIDE SEQUENCE [LARGE SCALE GENOMIC DNA]</scope>
    <source>
        <strain evidence="3 4">Mu0083</strain>
    </source>
</reference>
<protein>
    <submittedName>
        <fullName evidence="3">SMP-30/gluconolactonase/LRE family protein</fullName>
    </submittedName>
</protein>
<dbReference type="Proteomes" id="UP001190336">
    <property type="component" value="Chromosome"/>
</dbReference>
<dbReference type="PANTHER" id="PTHR10426">
    <property type="entry name" value="STRICTOSIDINE SYNTHASE-RELATED"/>
    <property type="match status" value="1"/>
</dbReference>
<dbReference type="Gene3D" id="2.120.10.30">
    <property type="entry name" value="TolB, C-terminal domain"/>
    <property type="match status" value="1"/>
</dbReference>
<evidence type="ECO:0000313" key="3">
    <source>
        <dbReference type="EMBL" id="CAJ1502270.1"/>
    </source>
</evidence>
<sequence>MAAMPKPPIAPVRWQPPGSRPLPDPDPTPALTVVDVPGRAPEDVVVAADGAIWTGVEDGRIIRVDPDGANPRVMTDTGGRPLGLAFTGDGALLICDSHRGLLRYDPATGKLQTLVSDVAGQPLRFCSNAVEAADGSVYFTESTSRFHYEHYKGSVIEALGSGSLLRLSPDGTVQVLADGLHFANGVTLTADESAVVFAESTGRRLSKYWLTGPRAGSITALVEELPGHPDNISTGPDGRIWVAMVSDRNALVDWLSPRAPVLRRLLWRLLPYRWLPEPTSVVWVVGFDADDGRVLSQFRTEHPAFGLATGVVESAGRLWMGRISGPGLAYFELPR</sequence>
<name>A0ABN9NBJ8_9MYCO</name>
<feature type="domain" description="SMP-30/Gluconolactonase/LRE-like region" evidence="2">
    <location>
        <begin position="50"/>
        <end position="247"/>
    </location>
</feature>
<dbReference type="PANTHER" id="PTHR10426:SF88">
    <property type="entry name" value="ADIPOCYTE PLASMA MEMBRANE-ASSOCIATED PROTEIN HEMOMUCIN-RELATED"/>
    <property type="match status" value="1"/>
</dbReference>
<feature type="region of interest" description="Disordered" evidence="1">
    <location>
        <begin position="1"/>
        <end position="28"/>
    </location>
</feature>
<gene>
    <name evidence="3" type="ORF">MU0083_002891</name>
</gene>
<dbReference type="Pfam" id="PF08450">
    <property type="entry name" value="SGL"/>
    <property type="match status" value="1"/>
</dbReference>
<evidence type="ECO:0000313" key="4">
    <source>
        <dbReference type="Proteomes" id="UP001190336"/>
    </source>
</evidence>